<reference evidence="2" key="2">
    <citation type="submission" date="2015-09" db="EMBL/GenBank/DDBJ databases">
        <title>Draft genome sequence of a multidrug-resistant Chryseobacterium indologenes isolate from Malaysia.</title>
        <authorList>
            <person name="Yu C.Y."/>
            <person name="Ang G.Y."/>
            <person name="Chan K.-G."/>
        </authorList>
    </citation>
    <scope>NUCLEOTIDE SEQUENCE [LARGE SCALE GENOMIC DNA]</scope>
    <source>
        <strain evidence="2">CI_885</strain>
    </source>
</reference>
<dbReference type="PATRIC" id="fig|253.9.peg.4440"/>
<proteinExistence type="predicted"/>
<evidence type="ECO:0000313" key="2">
    <source>
        <dbReference type="Proteomes" id="UP000037953"/>
    </source>
</evidence>
<organism evidence="1 2">
    <name type="scientific">Chryseobacterium indologenes</name>
    <name type="common">Flavobacterium indologenes</name>
    <dbReference type="NCBI Taxonomy" id="253"/>
    <lineage>
        <taxon>Bacteria</taxon>
        <taxon>Pseudomonadati</taxon>
        <taxon>Bacteroidota</taxon>
        <taxon>Flavobacteriia</taxon>
        <taxon>Flavobacteriales</taxon>
        <taxon>Weeksellaceae</taxon>
        <taxon>Chryseobacterium group</taxon>
        <taxon>Chryseobacterium</taxon>
    </lineage>
</organism>
<dbReference type="RefSeq" id="WP_062699950.1">
    <property type="nucleotide sequence ID" value="NZ_LJOD01000008.1"/>
</dbReference>
<protein>
    <submittedName>
        <fullName evidence="1">Uncharacterized protein</fullName>
    </submittedName>
</protein>
<accession>A0A0N0IVN4</accession>
<dbReference type="EMBL" id="LJOD01000008">
    <property type="protein sequence ID" value="KPE50681.1"/>
    <property type="molecule type" value="Genomic_DNA"/>
</dbReference>
<evidence type="ECO:0000313" key="1">
    <source>
        <dbReference type="EMBL" id="KPE50681.1"/>
    </source>
</evidence>
<comment type="caution">
    <text evidence="1">The sequence shown here is derived from an EMBL/GenBank/DDBJ whole genome shotgun (WGS) entry which is preliminary data.</text>
</comment>
<dbReference type="AlphaFoldDB" id="A0A0N0IVN4"/>
<name>A0A0N0IVN4_CHRID</name>
<sequence>MEIITPKGAHIGQMDSTIKARIGNALIEGSDDIIHYNKGVCHDAVGYAMYMLGASITPDELTMYKGQGWLRKFNYPEGEKWDGYSVIPKGKAIGFYRLRDKTWFHSALSTGNGAEIRSVNSFKLGTTWSVPADMNWVLGKRNAEDGTFNYEGTKIEVYISSL</sequence>
<gene>
    <name evidence="1" type="ORF">AOB46_12875</name>
</gene>
<dbReference type="OrthoDB" id="1246582at2"/>
<dbReference type="Proteomes" id="UP000037953">
    <property type="component" value="Unassembled WGS sequence"/>
</dbReference>
<reference evidence="1 2" key="1">
    <citation type="journal article" date="2015" name="Genom Data">
        <title>Draft genome sequence of a multidrug-resistant Chryseobacterium indologenes isolate from Malaysia.</title>
        <authorList>
            <person name="Yu C.Y."/>
            <person name="Ang G.Y."/>
            <person name="Cheng H.J."/>
            <person name="Cheong Y.M."/>
            <person name="Yin W.F."/>
            <person name="Chan K.G."/>
        </authorList>
    </citation>
    <scope>NUCLEOTIDE SEQUENCE [LARGE SCALE GENOMIC DNA]</scope>
    <source>
        <strain evidence="1 2">CI_885</strain>
    </source>
</reference>